<evidence type="ECO:0000313" key="3">
    <source>
        <dbReference type="Proteomes" id="UP000050454"/>
    </source>
</evidence>
<comment type="caution">
    <text evidence="2">The sequence shown here is derived from an EMBL/GenBank/DDBJ whole genome shotgun (WGS) entry which is preliminary data.</text>
</comment>
<protein>
    <recommendedName>
        <fullName evidence="1">PDZ domain-containing protein</fullName>
    </recommendedName>
</protein>
<organism evidence="2 3">
    <name type="scientific">Jiulongibacter sediminis</name>
    <dbReference type="NCBI Taxonomy" id="1605367"/>
    <lineage>
        <taxon>Bacteria</taxon>
        <taxon>Pseudomonadati</taxon>
        <taxon>Bacteroidota</taxon>
        <taxon>Cytophagia</taxon>
        <taxon>Cytophagales</taxon>
        <taxon>Leadbetterellaceae</taxon>
        <taxon>Jiulongibacter</taxon>
    </lineage>
</organism>
<dbReference type="AlphaFoldDB" id="A0A0N8HAA0"/>
<dbReference type="Gene3D" id="2.30.42.10">
    <property type="match status" value="1"/>
</dbReference>
<dbReference type="SMART" id="SM00228">
    <property type="entry name" value="PDZ"/>
    <property type="match status" value="1"/>
</dbReference>
<dbReference type="InterPro" id="IPR040756">
    <property type="entry name" value="Peptidase_M61_N"/>
</dbReference>
<reference evidence="2 3" key="1">
    <citation type="submission" date="2015-07" db="EMBL/GenBank/DDBJ databases">
        <title>The draft genome sequence of Leadbetterella sp. JN14-9.</title>
        <authorList>
            <person name="Liu Y."/>
            <person name="Du J."/>
            <person name="Shao Z."/>
        </authorList>
    </citation>
    <scope>NUCLEOTIDE SEQUENCE [LARGE SCALE GENOMIC DNA]</scope>
    <source>
        <strain evidence="2 3">JN14-9</strain>
    </source>
</reference>
<dbReference type="InterPro" id="IPR036034">
    <property type="entry name" value="PDZ_sf"/>
</dbReference>
<dbReference type="PROSITE" id="PS50106">
    <property type="entry name" value="PDZ"/>
    <property type="match status" value="1"/>
</dbReference>
<sequence length="604" mass="68020">MTKIKSLLFLLVFFLGACKVSKVSSQETYSTAYELKMPHPETHYFEVSMKVNNILTTPEILDKDHLLVKMAVWTPGSYLIREFARNVQDFEAKNEAGETLESRKINKNTWEVELNGADDVVINYLVYANELTVRTSFIDAQHGYANGASVFTYVPQTMSKPSKLTIYPHENWETISTALPEIAENIYLVKDFDTLVDSPIEIGNHEILSFDAAGVPHKIAMFSTEELHYDAEKLLGDYKKMVESATSVFGETPLDEYLFIVQHQPGIGGGLEHLFSTTCQTRPSAYDSEAGYKGLFGLLAHEYFHLWNVKRVRPVALGPFDYENENYTHLLWVAEGFTNYYEEVILARAGIYSEEDILKNLAGAISSTENTPGNKVQAVTDASWDAWIKYYRPDENSVNSHISYYGKGGVLAALLNAKIIANSKAERSLDDVMRLLYQKYYKELGRGFTDEEFQSAVEEVYGGDLDYFFDNYVFGTETPDYTQIYKGVGIELTNLNEGSEEPFLGITERGGFVYRLNSNGSAYHSGLNVGDKIISVDGQTNESFSNALTGKSIGESLEVKIERHGNLMSFTVPIGKSQNVRYEMKKAAKLTPALEKAYRKFVNY</sequence>
<dbReference type="SUPFAM" id="SSF55486">
    <property type="entry name" value="Metalloproteases ('zincins'), catalytic domain"/>
    <property type="match status" value="1"/>
</dbReference>
<dbReference type="InterPro" id="IPR007963">
    <property type="entry name" value="Peptidase_M61_catalytic"/>
</dbReference>
<name>A0A0N8HAA0_9BACT</name>
<dbReference type="EMBL" id="LGTQ01000005">
    <property type="protein sequence ID" value="KPM49588.1"/>
    <property type="molecule type" value="Genomic_DNA"/>
</dbReference>
<dbReference type="Gene3D" id="1.10.390.10">
    <property type="entry name" value="Neutral Protease Domain 2"/>
    <property type="match status" value="1"/>
</dbReference>
<keyword evidence="3" id="KW-1185">Reference proteome</keyword>
<dbReference type="SUPFAM" id="SSF50156">
    <property type="entry name" value="PDZ domain-like"/>
    <property type="match status" value="1"/>
</dbReference>
<dbReference type="PATRIC" id="fig|1605367.3.peg.1951"/>
<feature type="domain" description="PDZ" evidence="1">
    <location>
        <begin position="489"/>
        <end position="559"/>
    </location>
</feature>
<dbReference type="PIRSF" id="PIRSF016493">
    <property type="entry name" value="Glycyl_aminpptds"/>
    <property type="match status" value="1"/>
</dbReference>
<dbReference type="Pfam" id="PF00595">
    <property type="entry name" value="PDZ"/>
    <property type="match status" value="1"/>
</dbReference>
<dbReference type="OrthoDB" id="9778516at2"/>
<dbReference type="PROSITE" id="PS51257">
    <property type="entry name" value="PROKAR_LIPOPROTEIN"/>
    <property type="match status" value="1"/>
</dbReference>
<accession>A0A0N8HAA0</accession>
<dbReference type="InterPro" id="IPR024191">
    <property type="entry name" value="Peptidase_M61"/>
</dbReference>
<proteinExistence type="predicted"/>
<dbReference type="RefSeq" id="WP_055143793.1">
    <property type="nucleotide sequence ID" value="NZ_JXSZ01000005.1"/>
</dbReference>
<evidence type="ECO:0000313" key="2">
    <source>
        <dbReference type="EMBL" id="KPM49588.1"/>
    </source>
</evidence>
<evidence type="ECO:0000259" key="1">
    <source>
        <dbReference type="PROSITE" id="PS50106"/>
    </source>
</evidence>
<dbReference type="InterPro" id="IPR001478">
    <property type="entry name" value="PDZ"/>
</dbReference>
<dbReference type="Pfam" id="PF05299">
    <property type="entry name" value="Peptidase_M61"/>
    <property type="match status" value="1"/>
</dbReference>
<dbReference type="Pfam" id="PF17899">
    <property type="entry name" value="Peptidase_M61_N"/>
    <property type="match status" value="1"/>
</dbReference>
<dbReference type="Gene3D" id="2.60.40.3650">
    <property type="match status" value="1"/>
</dbReference>
<gene>
    <name evidence="2" type="ORF">AFM12_03030</name>
</gene>
<dbReference type="Proteomes" id="UP000050454">
    <property type="component" value="Unassembled WGS sequence"/>
</dbReference>
<dbReference type="InterPro" id="IPR027268">
    <property type="entry name" value="Peptidase_M4/M1_CTD_sf"/>
</dbReference>